<keyword evidence="4" id="KW-1185">Reference proteome</keyword>
<organism evidence="3 4">
    <name type="scientific">Cellulomonas flavigena (strain ATCC 482 / DSM 20109 / BCRC 11376 / JCM 18109 / NBRC 3775 / NCIMB 8073 / NRS 134)</name>
    <dbReference type="NCBI Taxonomy" id="446466"/>
    <lineage>
        <taxon>Bacteria</taxon>
        <taxon>Bacillati</taxon>
        <taxon>Actinomycetota</taxon>
        <taxon>Actinomycetes</taxon>
        <taxon>Micrococcales</taxon>
        <taxon>Cellulomonadaceae</taxon>
        <taxon>Cellulomonas</taxon>
    </lineage>
</organism>
<sequence length="93" mass="9811">MTPGVPAGAEALDAVLASPMTQSMPLRVLTAFVAINTVIYSVLAVAKLLPRVYPSTWFRGRNRRVEDRSIDPAGAAAREPDGPGRAASGPPLR</sequence>
<keyword evidence="2" id="KW-0472">Membrane</keyword>
<protein>
    <submittedName>
        <fullName evidence="3">Uncharacterized protein</fullName>
    </submittedName>
</protein>
<dbReference type="AlphaFoldDB" id="D5UH92"/>
<gene>
    <name evidence="3" type="ordered locus">Cfla_0378</name>
</gene>
<evidence type="ECO:0000256" key="1">
    <source>
        <dbReference type="SAM" id="MobiDB-lite"/>
    </source>
</evidence>
<proteinExistence type="predicted"/>
<evidence type="ECO:0000313" key="3">
    <source>
        <dbReference type="EMBL" id="ADG73295.1"/>
    </source>
</evidence>
<dbReference type="KEGG" id="cfl:Cfla_0378"/>
<accession>D5UH92</accession>
<evidence type="ECO:0000313" key="4">
    <source>
        <dbReference type="Proteomes" id="UP000000849"/>
    </source>
</evidence>
<reference evidence="3 4" key="1">
    <citation type="journal article" date="2010" name="Stand. Genomic Sci.">
        <title>Complete genome sequence of Cellulomonas flavigena type strain (134).</title>
        <authorList>
            <person name="Abt B."/>
            <person name="Foster B."/>
            <person name="Lapidus A."/>
            <person name="Clum A."/>
            <person name="Sun H."/>
            <person name="Pukall R."/>
            <person name="Lucas S."/>
            <person name="Glavina Del Rio T."/>
            <person name="Nolan M."/>
            <person name="Tice H."/>
            <person name="Cheng J.F."/>
            <person name="Pitluck S."/>
            <person name="Liolios K."/>
            <person name="Ivanova N."/>
            <person name="Mavromatis K."/>
            <person name="Ovchinnikova G."/>
            <person name="Pati A."/>
            <person name="Goodwin L."/>
            <person name="Chen A."/>
            <person name="Palaniappan K."/>
            <person name="Land M."/>
            <person name="Hauser L."/>
            <person name="Chang Y.J."/>
            <person name="Jeffries C.D."/>
            <person name="Rohde M."/>
            <person name="Goker M."/>
            <person name="Woyke T."/>
            <person name="Bristow J."/>
            <person name="Eisen J.A."/>
            <person name="Markowitz V."/>
            <person name="Hugenholtz P."/>
            <person name="Kyrpides N.C."/>
            <person name="Klenk H.P."/>
        </authorList>
    </citation>
    <scope>NUCLEOTIDE SEQUENCE [LARGE SCALE GENOMIC DNA]</scope>
    <source>
        <strain evidence="4">ATCC 482 / DSM 20109 / BCRC 11376 / JCM 18109 / NBRC 3775 / NCIMB 8073 / NRS 134</strain>
    </source>
</reference>
<feature type="region of interest" description="Disordered" evidence="1">
    <location>
        <begin position="68"/>
        <end position="93"/>
    </location>
</feature>
<keyword evidence="2" id="KW-1133">Transmembrane helix</keyword>
<dbReference type="Proteomes" id="UP000000849">
    <property type="component" value="Chromosome"/>
</dbReference>
<dbReference type="EMBL" id="CP001964">
    <property type="protein sequence ID" value="ADG73295.1"/>
    <property type="molecule type" value="Genomic_DNA"/>
</dbReference>
<dbReference type="STRING" id="446466.Cfla_0378"/>
<dbReference type="RefSeq" id="WP_013115629.1">
    <property type="nucleotide sequence ID" value="NC_014151.1"/>
</dbReference>
<evidence type="ECO:0000256" key="2">
    <source>
        <dbReference type="SAM" id="Phobius"/>
    </source>
</evidence>
<name>D5UH92_CELFN</name>
<feature type="transmembrane region" description="Helical" evidence="2">
    <location>
        <begin position="28"/>
        <end position="49"/>
    </location>
</feature>
<keyword evidence="2" id="KW-0812">Transmembrane</keyword>
<dbReference type="OrthoDB" id="5077119at2"/>
<dbReference type="HOGENOM" id="CLU_2394408_0_0_11"/>